<gene>
    <name evidence="1" type="ORF">ALEPTO_LOCUS12050</name>
</gene>
<comment type="caution">
    <text evidence="1">The sequence shown here is derived from an EMBL/GenBank/DDBJ whole genome shotgun (WGS) entry which is preliminary data.</text>
</comment>
<feature type="non-terminal residue" evidence="1">
    <location>
        <position position="127"/>
    </location>
</feature>
<evidence type="ECO:0000313" key="1">
    <source>
        <dbReference type="EMBL" id="CAG8715336.1"/>
    </source>
</evidence>
<evidence type="ECO:0000313" key="2">
    <source>
        <dbReference type="Proteomes" id="UP000789508"/>
    </source>
</evidence>
<proteinExistence type="predicted"/>
<accession>A0A9N9I1C7</accession>
<sequence>RFGITIDSIIFPDSYTMVAALSPQNVTEFYKMRKIPQNYKIWPINSGRESGTPGKKYTKTLMQDIEERQVIFSTIQIPTPTVTQNVTISNTLTTISTSTVTYTQTITPSYFSDSNVITQDIVTIVLI</sequence>
<reference evidence="1" key="1">
    <citation type="submission" date="2021-06" db="EMBL/GenBank/DDBJ databases">
        <authorList>
            <person name="Kallberg Y."/>
            <person name="Tangrot J."/>
            <person name="Rosling A."/>
        </authorList>
    </citation>
    <scope>NUCLEOTIDE SEQUENCE</scope>
    <source>
        <strain evidence="1">FL130A</strain>
    </source>
</reference>
<organism evidence="1 2">
    <name type="scientific">Ambispora leptoticha</name>
    <dbReference type="NCBI Taxonomy" id="144679"/>
    <lineage>
        <taxon>Eukaryota</taxon>
        <taxon>Fungi</taxon>
        <taxon>Fungi incertae sedis</taxon>
        <taxon>Mucoromycota</taxon>
        <taxon>Glomeromycotina</taxon>
        <taxon>Glomeromycetes</taxon>
        <taxon>Archaeosporales</taxon>
        <taxon>Ambisporaceae</taxon>
        <taxon>Ambispora</taxon>
    </lineage>
</organism>
<keyword evidence="2" id="KW-1185">Reference proteome</keyword>
<dbReference type="Proteomes" id="UP000789508">
    <property type="component" value="Unassembled WGS sequence"/>
</dbReference>
<dbReference type="AlphaFoldDB" id="A0A9N9I1C7"/>
<protein>
    <submittedName>
        <fullName evidence="1">5549_t:CDS:1</fullName>
    </submittedName>
</protein>
<dbReference type="EMBL" id="CAJVPS010024094">
    <property type="protein sequence ID" value="CAG8715336.1"/>
    <property type="molecule type" value="Genomic_DNA"/>
</dbReference>
<name>A0A9N9I1C7_9GLOM</name>
<feature type="non-terminal residue" evidence="1">
    <location>
        <position position="1"/>
    </location>
</feature>